<evidence type="ECO:0000259" key="1">
    <source>
        <dbReference type="Pfam" id="PF05099"/>
    </source>
</evidence>
<dbReference type="Pfam" id="PF05099">
    <property type="entry name" value="TerB"/>
    <property type="match status" value="1"/>
</dbReference>
<feature type="domain" description="Co-chaperone DjlA N-terminal" evidence="1">
    <location>
        <begin position="20"/>
        <end position="133"/>
    </location>
</feature>
<gene>
    <name evidence="2" type="ORF">BN1012_Phect1296</name>
</gene>
<dbReference type="RefSeq" id="WP_043950144.1">
    <property type="nucleotide sequence ID" value="NZ_HG966617.1"/>
</dbReference>
<proteinExistence type="predicted"/>
<dbReference type="AlphaFoldDB" id="X5MLI3"/>
<dbReference type="InterPro" id="IPR007791">
    <property type="entry name" value="DjlA_N"/>
</dbReference>
<reference evidence="2 3" key="1">
    <citation type="journal article" date="2014" name="Front. Genet.">
        <title>Genome and metabolic network of "Candidatus Phaeomarinobacter ectocarpi" Ec32, a new candidate genus of Alphaproteobacteria frequently associated with brown algae.</title>
        <authorList>
            <person name="Dittami S.M."/>
            <person name="Barbeyron T."/>
            <person name="Boyen C."/>
            <person name="Cambefort J."/>
            <person name="Collet G."/>
            <person name="Delage L."/>
            <person name="Gobet A."/>
            <person name="Groisillier A."/>
            <person name="Leblanc C."/>
            <person name="Michel G."/>
            <person name="Scornet D."/>
            <person name="Siegel A."/>
            <person name="Tapia J.E."/>
            <person name="Tonon T."/>
        </authorList>
    </citation>
    <scope>NUCLEOTIDE SEQUENCE [LARGE SCALE GENOMIC DNA]</scope>
    <source>
        <strain evidence="2 3">Ec32</strain>
    </source>
</reference>
<protein>
    <recommendedName>
        <fullName evidence="1">Co-chaperone DjlA N-terminal domain-containing protein</fullName>
    </recommendedName>
</protein>
<name>X5MLI3_9HYPH</name>
<dbReference type="HOGENOM" id="CLU_1881965_0_0_5"/>
<evidence type="ECO:0000313" key="2">
    <source>
        <dbReference type="EMBL" id="CDO59510.1"/>
    </source>
</evidence>
<dbReference type="SUPFAM" id="SSF158682">
    <property type="entry name" value="TerB-like"/>
    <property type="match status" value="1"/>
</dbReference>
<accession>X5MLI3</accession>
<dbReference type="InterPro" id="IPR029024">
    <property type="entry name" value="TerB-like"/>
</dbReference>
<dbReference type="KEGG" id="pect:BN1012_Phect1296"/>
<organism evidence="2 3">
    <name type="scientific">Candidatus Phaeomarinibacter ectocarpi</name>
    <dbReference type="NCBI Taxonomy" id="1458461"/>
    <lineage>
        <taxon>Bacteria</taxon>
        <taxon>Pseudomonadati</taxon>
        <taxon>Pseudomonadota</taxon>
        <taxon>Alphaproteobacteria</taxon>
        <taxon>Hyphomicrobiales</taxon>
        <taxon>Parvibaculaceae</taxon>
        <taxon>Candidatus Phaeomarinibacter</taxon>
    </lineage>
</organism>
<evidence type="ECO:0000313" key="3">
    <source>
        <dbReference type="Proteomes" id="UP000032160"/>
    </source>
</evidence>
<dbReference type="Gene3D" id="1.10.3680.10">
    <property type="entry name" value="TerB-like"/>
    <property type="match status" value="1"/>
</dbReference>
<dbReference type="STRING" id="1458461.BN1012_Phect1296"/>
<dbReference type="EMBL" id="HG966617">
    <property type="protein sequence ID" value="CDO59510.1"/>
    <property type="molecule type" value="Genomic_DNA"/>
</dbReference>
<sequence>MTSFKKPAIRSQAEIAIHAICGAYLLVAYSDGQFAPVEEGRLISELAADEAFKRFDQAVLAAEMAELMQAFPDDYEATALDVLVSIASIKEHEVERRAVKHAARVAVIADQAISPQEEHALDRIAMALGLEKGAL</sequence>
<dbReference type="Proteomes" id="UP000032160">
    <property type="component" value="Chromosome I"/>
</dbReference>
<keyword evidence="3" id="KW-1185">Reference proteome</keyword>